<dbReference type="PROSITE" id="PS50075">
    <property type="entry name" value="CARRIER"/>
    <property type="match status" value="1"/>
</dbReference>
<dbReference type="RefSeq" id="WP_216344768.1">
    <property type="nucleotide sequence ID" value="NZ_JAHLEM010000354.1"/>
</dbReference>
<evidence type="ECO:0000313" key="10">
    <source>
        <dbReference type="Proteomes" id="UP000720508"/>
    </source>
</evidence>
<name>A0ABS6CLN0_9ACTN</name>
<evidence type="ECO:0000259" key="7">
    <source>
        <dbReference type="PROSITE" id="PS50075"/>
    </source>
</evidence>
<keyword evidence="3" id="KW-0808">Transferase</keyword>
<protein>
    <submittedName>
        <fullName evidence="9">Polyketide synthase dehydratase domain-containing protein</fullName>
    </submittedName>
</protein>
<evidence type="ECO:0000259" key="8">
    <source>
        <dbReference type="PROSITE" id="PS52019"/>
    </source>
</evidence>
<feature type="region of interest" description="Disordered" evidence="6">
    <location>
        <begin position="318"/>
        <end position="337"/>
    </location>
</feature>
<gene>
    <name evidence="9" type="ORF">KN815_28495</name>
</gene>
<feature type="domain" description="PKS/mFAS DH" evidence="8">
    <location>
        <begin position="25"/>
        <end position="315"/>
    </location>
</feature>
<dbReference type="PROSITE" id="PS52019">
    <property type="entry name" value="PKS_MFAS_DH"/>
    <property type="match status" value="1"/>
</dbReference>
<keyword evidence="2" id="KW-0597">Phosphoprotein</keyword>
<dbReference type="PANTHER" id="PTHR43775:SF51">
    <property type="entry name" value="INACTIVE PHENOLPHTHIOCEROL SYNTHESIS POLYKETIDE SYNTHASE TYPE I PKS1-RELATED"/>
    <property type="match status" value="1"/>
</dbReference>
<dbReference type="InterPro" id="IPR020806">
    <property type="entry name" value="PKS_PP-bd"/>
</dbReference>
<keyword evidence="1" id="KW-0596">Phosphopantetheine</keyword>
<dbReference type="InterPro" id="IPR050091">
    <property type="entry name" value="PKS_NRPS_Biosynth_Enz"/>
</dbReference>
<dbReference type="InterPro" id="IPR049552">
    <property type="entry name" value="PKS_DH_N"/>
</dbReference>
<dbReference type="Pfam" id="PF14765">
    <property type="entry name" value="PS-DH"/>
    <property type="match status" value="1"/>
</dbReference>
<dbReference type="InterPro" id="IPR049900">
    <property type="entry name" value="PKS_mFAS_DH"/>
</dbReference>
<keyword evidence="10" id="KW-1185">Reference proteome</keyword>
<dbReference type="InterPro" id="IPR049551">
    <property type="entry name" value="PKS_DH_C"/>
</dbReference>
<organism evidence="9 10">
    <name type="scientific">Streptomyces niphimycinicus</name>
    <dbReference type="NCBI Taxonomy" id="2842201"/>
    <lineage>
        <taxon>Bacteria</taxon>
        <taxon>Bacillati</taxon>
        <taxon>Actinomycetota</taxon>
        <taxon>Actinomycetes</taxon>
        <taxon>Kitasatosporales</taxon>
        <taxon>Streptomycetaceae</taxon>
        <taxon>Streptomyces</taxon>
    </lineage>
</organism>
<feature type="non-terminal residue" evidence="9">
    <location>
        <position position="1"/>
    </location>
</feature>
<dbReference type="PROSITE" id="PS00012">
    <property type="entry name" value="PHOSPHOPANTETHEINE"/>
    <property type="match status" value="1"/>
</dbReference>
<evidence type="ECO:0000256" key="2">
    <source>
        <dbReference type="ARBA" id="ARBA00022553"/>
    </source>
</evidence>
<feature type="domain" description="Carrier" evidence="7">
    <location>
        <begin position="367"/>
        <end position="442"/>
    </location>
</feature>
<dbReference type="SMART" id="SM00823">
    <property type="entry name" value="PKS_PP"/>
    <property type="match status" value="1"/>
</dbReference>
<evidence type="ECO:0000256" key="4">
    <source>
        <dbReference type="ARBA" id="ARBA00023268"/>
    </source>
</evidence>
<dbReference type="SMART" id="SM01294">
    <property type="entry name" value="PKS_PP_betabranch"/>
    <property type="match status" value="1"/>
</dbReference>
<dbReference type="InterPro" id="IPR020807">
    <property type="entry name" value="PKS_DH"/>
</dbReference>
<reference evidence="9 10" key="1">
    <citation type="submission" date="2021-06" db="EMBL/GenBank/DDBJ databases">
        <authorList>
            <person name="Pan X."/>
        </authorList>
    </citation>
    <scope>NUCLEOTIDE SEQUENCE [LARGE SCALE GENOMIC DNA]</scope>
    <source>
        <strain evidence="9 10">4503</strain>
    </source>
</reference>
<evidence type="ECO:0000256" key="5">
    <source>
        <dbReference type="PROSITE-ProRule" id="PRU01363"/>
    </source>
</evidence>
<dbReference type="SMART" id="SM00826">
    <property type="entry name" value="PKS_DH"/>
    <property type="match status" value="1"/>
</dbReference>
<sequence>RRYWLDAPGGSGKDPGALGLAGADHPLLGAAVRLADGSGHVLTGRLSPQTHGWLADHVVAGVALVPGTVLMEWALRAADEAGCGAVEELALRLPLVLPATGGRCVQVVVGPSADDGRRDLAVYSLPDDALRTGGDTDWTCHAVGVLGPAEPESRAAELPGTWPPPGARPVDTDGCYERIAASGYAYGAAFQGLRAVWRDGADLLADVELPKAAGEPSGFGIHPALLDAVLHPTLLTGHPDAGPEPDEGRMWLPFTASGVSLWAAEATAVRVRLTPRPQAAEGERELRVVIADAVGAPVLTIDALLLRPAEAEQLRSLNTGGVATGGGGGGRGGGESARRRTAAAAAEVPSVDWAARLARLSALDRYRTLLGLVRDHAATVLGHTDAEAVRADASFKELGFESLTAVELRDRLAAATGLRLPAALIFRHPTPEGIAHHLVRRLTSDGTAATPAAIVPPNTQVPRQPTDEMSAAQRLESASADQVLEFIDNELGVS</sequence>
<feature type="active site" description="Proton acceptor; for dehydratase activity" evidence="5">
    <location>
        <position position="57"/>
    </location>
</feature>
<proteinExistence type="predicted"/>
<dbReference type="Pfam" id="PF21089">
    <property type="entry name" value="PKS_DH_N"/>
    <property type="match status" value="1"/>
</dbReference>
<dbReference type="EMBL" id="JAHLEM010000354">
    <property type="protein sequence ID" value="MBU3867851.1"/>
    <property type="molecule type" value="Genomic_DNA"/>
</dbReference>
<dbReference type="Pfam" id="PF00550">
    <property type="entry name" value="PP-binding"/>
    <property type="match status" value="1"/>
</dbReference>
<keyword evidence="4" id="KW-0511">Multifunctional enzyme</keyword>
<dbReference type="InterPro" id="IPR006162">
    <property type="entry name" value="Ppantetheine_attach_site"/>
</dbReference>
<feature type="region of interest" description="C-terminal hotdog fold" evidence="5">
    <location>
        <begin position="167"/>
        <end position="315"/>
    </location>
</feature>
<feature type="active site" description="Proton donor; for dehydratase activity" evidence="5">
    <location>
        <position position="227"/>
    </location>
</feature>
<evidence type="ECO:0000256" key="6">
    <source>
        <dbReference type="SAM" id="MobiDB-lite"/>
    </source>
</evidence>
<accession>A0ABS6CLN0</accession>
<dbReference type="PANTHER" id="PTHR43775">
    <property type="entry name" value="FATTY ACID SYNTHASE"/>
    <property type="match status" value="1"/>
</dbReference>
<comment type="caution">
    <text evidence="9">The sequence shown here is derived from an EMBL/GenBank/DDBJ whole genome shotgun (WGS) entry which is preliminary data.</text>
</comment>
<evidence type="ECO:0000256" key="1">
    <source>
        <dbReference type="ARBA" id="ARBA00022450"/>
    </source>
</evidence>
<evidence type="ECO:0000313" key="9">
    <source>
        <dbReference type="EMBL" id="MBU3867851.1"/>
    </source>
</evidence>
<feature type="compositionally biased region" description="Gly residues" evidence="6">
    <location>
        <begin position="322"/>
        <end position="335"/>
    </location>
</feature>
<dbReference type="Proteomes" id="UP000720508">
    <property type="component" value="Unassembled WGS sequence"/>
</dbReference>
<feature type="region of interest" description="N-terminal hotdog fold" evidence="5">
    <location>
        <begin position="25"/>
        <end position="153"/>
    </location>
</feature>
<dbReference type="InterPro" id="IPR009081">
    <property type="entry name" value="PP-bd_ACP"/>
</dbReference>
<evidence type="ECO:0000256" key="3">
    <source>
        <dbReference type="ARBA" id="ARBA00022679"/>
    </source>
</evidence>